<reference evidence="3" key="2">
    <citation type="journal article" date="2014" name="ISME J.">
        <title>Microbial stratification in low pH oxic and suboxic macroscopic growths along an acid mine drainage.</title>
        <authorList>
            <person name="Mendez-Garcia C."/>
            <person name="Mesa V."/>
            <person name="Sprenger R.R."/>
            <person name="Richter M."/>
            <person name="Diez M.S."/>
            <person name="Solano J."/>
            <person name="Bargiela R."/>
            <person name="Golyshina O.V."/>
            <person name="Manteca A."/>
            <person name="Ramos J.L."/>
            <person name="Gallego J.R."/>
            <person name="Llorente I."/>
            <person name="Martins Dos Santos V.A."/>
            <person name="Jensen O.N."/>
            <person name="Pelaez A.I."/>
            <person name="Sanchez J."/>
            <person name="Ferrer M."/>
        </authorList>
    </citation>
    <scope>NUCLEOTIDE SEQUENCE</scope>
</reference>
<dbReference type="InterPro" id="IPR001936">
    <property type="entry name" value="RasGAP_dom"/>
</dbReference>
<feature type="non-terminal residue" evidence="3">
    <location>
        <position position="1"/>
    </location>
</feature>
<dbReference type="SMART" id="SM00323">
    <property type="entry name" value="RasGAP"/>
    <property type="match status" value="1"/>
</dbReference>
<evidence type="ECO:0000313" key="3">
    <source>
        <dbReference type="EMBL" id="EQD79884.1"/>
    </source>
</evidence>
<dbReference type="PROSITE" id="PS00509">
    <property type="entry name" value="RAS_GTPASE_ACTIV_1"/>
    <property type="match status" value="1"/>
</dbReference>
<dbReference type="PANTHER" id="PTHR10194:SF60">
    <property type="entry name" value="RAS GTPASE-ACTIVATING PROTEIN RASKOL"/>
    <property type="match status" value="1"/>
</dbReference>
<dbReference type="InterPro" id="IPR023152">
    <property type="entry name" value="RasGAP_CS"/>
</dbReference>
<comment type="caution">
    <text evidence="3">The sequence shown here is derived from an EMBL/GenBank/DDBJ whole genome shotgun (WGS) entry which is preliminary data.</text>
</comment>
<dbReference type="PANTHER" id="PTHR10194">
    <property type="entry name" value="RAS GTPASE-ACTIVATING PROTEINS"/>
    <property type="match status" value="1"/>
</dbReference>
<dbReference type="GO" id="GO:0005096">
    <property type="term" value="F:GTPase activator activity"/>
    <property type="evidence" value="ECO:0007669"/>
    <property type="project" value="UniProtKB-KW"/>
</dbReference>
<dbReference type="Gene3D" id="1.10.506.10">
    <property type="entry name" value="GTPase Activation - p120gap, domain 1"/>
    <property type="match status" value="1"/>
</dbReference>
<dbReference type="InterPro" id="IPR039360">
    <property type="entry name" value="Ras_GTPase"/>
</dbReference>
<evidence type="ECO:0000256" key="1">
    <source>
        <dbReference type="ARBA" id="ARBA00022468"/>
    </source>
</evidence>
<keyword evidence="1" id="KW-0343">GTPase activation</keyword>
<dbReference type="AlphaFoldDB" id="T1DET1"/>
<dbReference type="EMBL" id="AUZX01001122">
    <property type="protein sequence ID" value="EQD79884.1"/>
    <property type="molecule type" value="Genomic_DNA"/>
</dbReference>
<evidence type="ECO:0000259" key="2">
    <source>
        <dbReference type="PROSITE" id="PS50018"/>
    </source>
</evidence>
<feature type="non-terminal residue" evidence="3">
    <location>
        <position position="161"/>
    </location>
</feature>
<organism evidence="3">
    <name type="scientific">mine drainage metagenome</name>
    <dbReference type="NCBI Taxonomy" id="410659"/>
    <lineage>
        <taxon>unclassified sequences</taxon>
        <taxon>metagenomes</taxon>
        <taxon>ecological metagenomes</taxon>
    </lineage>
</organism>
<dbReference type="SUPFAM" id="SSF48350">
    <property type="entry name" value="GTPase activation domain, GAP"/>
    <property type="match status" value="1"/>
</dbReference>
<dbReference type="Pfam" id="PF00616">
    <property type="entry name" value="RasGAP"/>
    <property type="match status" value="1"/>
</dbReference>
<name>T1DET1_9ZZZZ</name>
<protein>
    <submittedName>
        <fullName evidence="3">Ras GTPase-activating protein</fullName>
    </submittedName>
</protein>
<accession>T1DET1</accession>
<gene>
    <name evidence="3" type="ORF">B1A_01471</name>
</gene>
<dbReference type="PROSITE" id="PS50018">
    <property type="entry name" value="RAS_GTPASE_ACTIV_2"/>
    <property type="match status" value="1"/>
</dbReference>
<sequence length="161" mass="18725">EVTLSLQNTFDLYMRITGLPYLKFVLKPIINEICLGKKSCELDIERLPEKTKDRKSTIEKNLQNLIFYTKKIFESISNSFTRCPASFRNIFQHLQAEVINKFPENNQIRYIAPSSFIFLRFFCPALLGPKLFNLMPEHPNESVARDLTLIAKTMQNLANFS</sequence>
<dbReference type="InterPro" id="IPR008936">
    <property type="entry name" value="Rho_GTPase_activation_prot"/>
</dbReference>
<proteinExistence type="predicted"/>
<reference evidence="3" key="1">
    <citation type="submission" date="2013-08" db="EMBL/GenBank/DDBJ databases">
        <authorList>
            <person name="Mendez C."/>
            <person name="Richter M."/>
            <person name="Ferrer M."/>
            <person name="Sanchez J."/>
        </authorList>
    </citation>
    <scope>NUCLEOTIDE SEQUENCE</scope>
</reference>
<feature type="domain" description="Ras-GAP" evidence="2">
    <location>
        <begin position="1"/>
        <end position="159"/>
    </location>
</feature>